<gene>
    <name evidence="1" type="ORF">Mettu_0254</name>
</gene>
<sequence>MAGSDVGRNKAIQAHRARWRFRQVREEFAGNASSHYRSNRLIPAYFEMCIKTSALRGNPVRASPAPRTTERFRLHSHAERSPLYISIEKHVIPAGIHVRLSCLTPFGLMQIRSRRICAGIQATWTYTARHPWHWIPASAGMTSYPDTCV</sequence>
<accession>G3IU07</accession>
<evidence type="ECO:0000313" key="1">
    <source>
        <dbReference type="EMBL" id="EGW21490.1"/>
    </source>
</evidence>
<dbReference type="Proteomes" id="UP000004664">
    <property type="component" value="Unassembled WGS sequence"/>
</dbReference>
<dbReference type="EMBL" id="JH109152">
    <property type="protein sequence ID" value="EGW21490.1"/>
    <property type="molecule type" value="Genomic_DNA"/>
</dbReference>
<name>G3IU07_METTV</name>
<organism evidence="1 2">
    <name type="scientific">Methylobacter tundripaludum (strain ATCC BAA-1195 / DSM 17260 / SV96)</name>
    <dbReference type="NCBI Taxonomy" id="697282"/>
    <lineage>
        <taxon>Bacteria</taxon>
        <taxon>Pseudomonadati</taxon>
        <taxon>Pseudomonadota</taxon>
        <taxon>Gammaproteobacteria</taxon>
        <taxon>Methylococcales</taxon>
        <taxon>Methylococcaceae</taxon>
        <taxon>Methylobacter</taxon>
    </lineage>
</organism>
<proteinExistence type="predicted"/>
<dbReference type="HOGENOM" id="CLU_1747523_0_0_6"/>
<protein>
    <submittedName>
        <fullName evidence="1">Uncharacterized protein</fullName>
    </submittedName>
</protein>
<reference evidence="1 2" key="1">
    <citation type="submission" date="2011-06" db="EMBL/GenBank/DDBJ databases">
        <title>Genomic sequence of Methylobacter tundripaludum SV96.</title>
        <authorList>
            <consortium name="US DOE Joint Genome Institute"/>
            <person name="Lucas S."/>
            <person name="Han J."/>
            <person name="Lapidus A."/>
            <person name="Cheng J.-F."/>
            <person name="Goodwin L."/>
            <person name="Pitluck S."/>
            <person name="Held B."/>
            <person name="Detter J.C."/>
            <person name="Han C."/>
            <person name="Tapia R."/>
            <person name="Land M."/>
            <person name="Hauser L."/>
            <person name="Kyrpides N."/>
            <person name="Ivanova N."/>
            <person name="Ovchinnikova G."/>
            <person name="Pagani I."/>
            <person name="Klotz M.G."/>
            <person name="Dispirito A.A."/>
            <person name="Murrell J.C."/>
            <person name="Dunfield P."/>
            <person name="Kalyuzhnaya M.G."/>
            <person name="Svenning M."/>
            <person name="Trotsenko Y.A."/>
            <person name="Stein L.Y."/>
            <person name="Woyke T."/>
        </authorList>
    </citation>
    <scope>NUCLEOTIDE SEQUENCE [LARGE SCALE GENOMIC DNA]</scope>
    <source>
        <strain evidence="2">ATCC BAA-1195 / DSM 17260 / SV96</strain>
    </source>
</reference>
<evidence type="ECO:0000313" key="2">
    <source>
        <dbReference type="Proteomes" id="UP000004664"/>
    </source>
</evidence>
<dbReference type="AlphaFoldDB" id="G3IU07"/>
<keyword evidence="2" id="KW-1185">Reference proteome</keyword>